<feature type="transmembrane region" description="Helical" evidence="1">
    <location>
        <begin position="193"/>
        <end position="216"/>
    </location>
</feature>
<evidence type="ECO:0000313" key="3">
    <source>
        <dbReference type="Proteomes" id="UP000255061"/>
    </source>
</evidence>
<organism evidence="2 3">
    <name type="scientific">Shewanella morhuae</name>
    <dbReference type="NCBI Taxonomy" id="365591"/>
    <lineage>
        <taxon>Bacteria</taxon>
        <taxon>Pseudomonadati</taxon>
        <taxon>Pseudomonadota</taxon>
        <taxon>Gammaproteobacteria</taxon>
        <taxon>Alteromonadales</taxon>
        <taxon>Shewanellaceae</taxon>
        <taxon>Shewanella</taxon>
    </lineage>
</organism>
<keyword evidence="1" id="KW-0472">Membrane</keyword>
<name>A0A380B7J2_9GAMM</name>
<dbReference type="RefSeq" id="WP_115407019.1">
    <property type="nucleotide sequence ID" value="NZ_UGYV01000001.1"/>
</dbReference>
<keyword evidence="1" id="KW-1133">Transmembrane helix</keyword>
<evidence type="ECO:0000313" key="2">
    <source>
        <dbReference type="EMBL" id="SUI93637.1"/>
    </source>
</evidence>
<reference evidence="2 3" key="1">
    <citation type="submission" date="2018-06" db="EMBL/GenBank/DDBJ databases">
        <authorList>
            <consortium name="Pathogen Informatics"/>
            <person name="Doyle S."/>
        </authorList>
    </citation>
    <scope>NUCLEOTIDE SEQUENCE [LARGE SCALE GENOMIC DNA]</scope>
    <source>
        <strain evidence="2 3">NCTC10736</strain>
    </source>
</reference>
<dbReference type="Proteomes" id="UP000255061">
    <property type="component" value="Unassembled WGS sequence"/>
</dbReference>
<accession>A0A380B7J2</accession>
<protein>
    <submittedName>
        <fullName evidence="2">Uncharacterized protein</fullName>
    </submittedName>
</protein>
<dbReference type="AlphaFoldDB" id="A0A380B7J2"/>
<evidence type="ECO:0000256" key="1">
    <source>
        <dbReference type="SAM" id="Phobius"/>
    </source>
</evidence>
<proteinExistence type="predicted"/>
<dbReference type="EMBL" id="UGYV01000001">
    <property type="protein sequence ID" value="SUI93637.1"/>
    <property type="molecule type" value="Genomic_DNA"/>
</dbReference>
<keyword evidence="1" id="KW-0812">Transmembrane</keyword>
<gene>
    <name evidence="2" type="ORF">NCTC10736_03775</name>
</gene>
<sequence>MRVLEKESAKLASSSFELYRRRLNWRLVTQNKIMSKFQKVSERARKVKYPFNLFCQVHDETRNEVTVQLSSGANRTGVVENINTPEKKGILCEDEKGSALVASFSSSGSVAFIIYPYKSKRYARNEENIILYIGLCPDDVNDKVIEKCISKYLFYNRNSSIYGVHSNSLIDTFKINWMTFIDVRNRKKLFKSFWTLFIEWSKIVGAGIMGYIVAVITQSP</sequence>